<dbReference type="PATRIC" id="fig|435830.3.peg.1414"/>
<evidence type="ECO:0000313" key="1">
    <source>
        <dbReference type="EMBL" id="EHM87595.1"/>
    </source>
</evidence>
<keyword evidence="2" id="KW-1185">Reference proteome</keyword>
<protein>
    <submittedName>
        <fullName evidence="1">Uncharacterized protein</fullName>
    </submittedName>
</protein>
<evidence type="ECO:0000313" key="2">
    <source>
        <dbReference type="Proteomes" id="UP000003822"/>
    </source>
</evidence>
<dbReference type="Proteomes" id="UP000003822">
    <property type="component" value="Unassembled WGS sequence"/>
</dbReference>
<dbReference type="HOGENOM" id="CLU_3113564_0_0_11"/>
<dbReference type="eggNOG" id="ENOG5030T7R">
    <property type="taxonomic scope" value="Bacteria"/>
</dbReference>
<dbReference type="STRING" id="435830.HMPREF0045_01466"/>
<gene>
    <name evidence="1" type="ORF">HMPREF0045_01466</name>
</gene>
<organism evidence="1 2">
    <name type="scientific">Actinomyces graevenitzii C83</name>
    <dbReference type="NCBI Taxonomy" id="435830"/>
    <lineage>
        <taxon>Bacteria</taxon>
        <taxon>Bacillati</taxon>
        <taxon>Actinomycetota</taxon>
        <taxon>Actinomycetes</taxon>
        <taxon>Actinomycetales</taxon>
        <taxon>Actinomycetaceae</taxon>
        <taxon>Actinomyces</taxon>
    </lineage>
</organism>
<comment type="caution">
    <text evidence="1">The sequence shown here is derived from an EMBL/GenBank/DDBJ whole genome shotgun (WGS) entry which is preliminary data.</text>
</comment>
<sequence length="50" mass="5679">MWEQFRGLALPLLGQHFPPELIKDNGDSIVFTSRLDYAPDWLDAVANSHP</sequence>
<dbReference type="EMBL" id="ACRN01000012">
    <property type="protein sequence ID" value="EHM87595.1"/>
    <property type="molecule type" value="Genomic_DNA"/>
</dbReference>
<name>G9PGU2_9ACTO</name>
<dbReference type="AlphaFoldDB" id="G9PGU2"/>
<reference evidence="1 2" key="1">
    <citation type="submission" date="2011-10" db="EMBL/GenBank/DDBJ databases">
        <title>The Genome Sequence of Actinomyces graevenitzii C83.</title>
        <authorList>
            <consortium name="The Broad Institute Genome Sequencing Platform"/>
            <consortium name="The Broad Institute Genome Sequencing Center for Infectious Disease"/>
            <person name="Earl A."/>
            <person name="Ward D."/>
            <person name="Feldgarden M."/>
            <person name="Gevers D."/>
            <person name="Sibley C.D."/>
            <person name="Field T.R."/>
            <person name="Grinwis M."/>
            <person name="Eshaghurshan C.S."/>
            <person name="Surette M.G."/>
            <person name="Young S.K."/>
            <person name="Zeng Q."/>
            <person name="Gargeya S."/>
            <person name="Fitzgerald M."/>
            <person name="Haas B."/>
            <person name="Abouelleil A."/>
            <person name="Alvarado L."/>
            <person name="Arachchi H.M."/>
            <person name="Berlin A."/>
            <person name="Brown A."/>
            <person name="Chapman S.B."/>
            <person name="Chen Z."/>
            <person name="Dunbar C."/>
            <person name="Freedman E."/>
            <person name="Gearin G."/>
            <person name="Goldberg J."/>
            <person name="Griggs A."/>
            <person name="Gujja S."/>
            <person name="Heiman D."/>
            <person name="Howarth C."/>
            <person name="Larson L."/>
            <person name="Lui A."/>
            <person name="MacDonald P.J.P."/>
            <person name="Montmayeur A."/>
            <person name="Murphy C."/>
            <person name="Neiman D."/>
            <person name="Pearson M."/>
            <person name="Priest M."/>
            <person name="Roberts A."/>
            <person name="Saif S."/>
            <person name="Shea T."/>
            <person name="Shenoy N."/>
            <person name="Sisk P."/>
            <person name="Stolte C."/>
            <person name="Sykes S."/>
            <person name="Wortman J."/>
            <person name="Nusbaum C."/>
            <person name="Birren B."/>
        </authorList>
    </citation>
    <scope>NUCLEOTIDE SEQUENCE [LARGE SCALE GENOMIC DNA]</scope>
    <source>
        <strain evidence="1 2">C83</strain>
    </source>
</reference>
<proteinExistence type="predicted"/>
<accession>G9PGU2</accession>